<dbReference type="EMBL" id="MT142455">
    <property type="protein sequence ID" value="QJA81312.1"/>
    <property type="molecule type" value="Genomic_DNA"/>
</dbReference>
<gene>
    <name evidence="1" type="ORF">MM415A00555_0003</name>
</gene>
<sequence>MLIIEHCWERSREIINYISPDPDSPDAIRYGLYLVGAVVRYVDGSEEAGHQANRNAHLSTRLCEPRQWGAGGVGYQGGPRWRLKRDAHGAKRV</sequence>
<reference evidence="1" key="1">
    <citation type="submission" date="2020-03" db="EMBL/GenBank/DDBJ databases">
        <title>The deep terrestrial virosphere.</title>
        <authorList>
            <person name="Holmfeldt K."/>
            <person name="Nilsson E."/>
            <person name="Simone D."/>
            <person name="Lopez-Fernandez M."/>
            <person name="Wu X."/>
            <person name="de Brujin I."/>
            <person name="Lundin D."/>
            <person name="Andersson A."/>
            <person name="Bertilsson S."/>
            <person name="Dopson M."/>
        </authorList>
    </citation>
    <scope>NUCLEOTIDE SEQUENCE</scope>
    <source>
        <strain evidence="1">MM415A00555</strain>
    </source>
</reference>
<dbReference type="AlphaFoldDB" id="A0A6M3KHI4"/>
<protein>
    <submittedName>
        <fullName evidence="1">Uncharacterized protein</fullName>
    </submittedName>
</protein>
<proteinExistence type="predicted"/>
<evidence type="ECO:0000313" key="1">
    <source>
        <dbReference type="EMBL" id="QJA81312.1"/>
    </source>
</evidence>
<organism evidence="1">
    <name type="scientific">viral metagenome</name>
    <dbReference type="NCBI Taxonomy" id="1070528"/>
    <lineage>
        <taxon>unclassified sequences</taxon>
        <taxon>metagenomes</taxon>
        <taxon>organismal metagenomes</taxon>
    </lineage>
</organism>
<name>A0A6M3KHI4_9ZZZZ</name>
<accession>A0A6M3KHI4</accession>